<dbReference type="GO" id="GO:0008270">
    <property type="term" value="F:zinc ion binding"/>
    <property type="evidence" value="ECO:0007669"/>
    <property type="project" value="InterPro"/>
</dbReference>
<name>A0A699JG91_TANCI</name>
<proteinExistence type="predicted"/>
<sequence>MLSMKARRFIKKTGRKLTVNGNETIGFDKFNVECYNYHKRGHFARECRAPRNQEKKHKETSRRSVHVETSASTTLFSCDDISNDSTCLKSCLETVKLLQSQNDQLLKDLKKSELMVLGNFMPPTPDLSFTGLDEFANKPILENYKAKSSKEEPK</sequence>
<dbReference type="EMBL" id="BKCJ010409921">
    <property type="protein sequence ID" value="GFA35547.1"/>
    <property type="molecule type" value="Genomic_DNA"/>
</dbReference>
<dbReference type="AlphaFoldDB" id="A0A699JG91"/>
<organism evidence="1">
    <name type="scientific">Tanacetum cinerariifolium</name>
    <name type="common">Dalmatian daisy</name>
    <name type="synonym">Chrysanthemum cinerariifolium</name>
    <dbReference type="NCBI Taxonomy" id="118510"/>
    <lineage>
        <taxon>Eukaryota</taxon>
        <taxon>Viridiplantae</taxon>
        <taxon>Streptophyta</taxon>
        <taxon>Embryophyta</taxon>
        <taxon>Tracheophyta</taxon>
        <taxon>Spermatophyta</taxon>
        <taxon>Magnoliopsida</taxon>
        <taxon>eudicotyledons</taxon>
        <taxon>Gunneridae</taxon>
        <taxon>Pentapetalae</taxon>
        <taxon>asterids</taxon>
        <taxon>campanulids</taxon>
        <taxon>Asterales</taxon>
        <taxon>Asteraceae</taxon>
        <taxon>Asteroideae</taxon>
        <taxon>Anthemideae</taxon>
        <taxon>Anthemidinae</taxon>
        <taxon>Tanacetum</taxon>
    </lineage>
</organism>
<evidence type="ECO:0000313" key="1">
    <source>
        <dbReference type="EMBL" id="GFA35547.1"/>
    </source>
</evidence>
<feature type="non-terminal residue" evidence="1">
    <location>
        <position position="154"/>
    </location>
</feature>
<comment type="caution">
    <text evidence="1">The sequence shown here is derived from an EMBL/GenBank/DDBJ whole genome shotgun (WGS) entry which is preliminary data.</text>
</comment>
<dbReference type="Gene3D" id="4.10.60.10">
    <property type="entry name" value="Zinc finger, CCHC-type"/>
    <property type="match status" value="1"/>
</dbReference>
<dbReference type="InterPro" id="IPR036875">
    <property type="entry name" value="Znf_CCHC_sf"/>
</dbReference>
<accession>A0A699JG91</accession>
<protein>
    <submittedName>
        <fullName evidence="1">Uncharacterized protein</fullName>
    </submittedName>
</protein>
<gene>
    <name evidence="1" type="ORF">Tci_607519</name>
</gene>
<dbReference type="SUPFAM" id="SSF57756">
    <property type="entry name" value="Retrovirus zinc finger-like domains"/>
    <property type="match status" value="1"/>
</dbReference>
<dbReference type="GO" id="GO:0003676">
    <property type="term" value="F:nucleic acid binding"/>
    <property type="evidence" value="ECO:0007669"/>
    <property type="project" value="InterPro"/>
</dbReference>
<reference evidence="1" key="1">
    <citation type="journal article" date="2019" name="Sci. Rep.">
        <title>Draft genome of Tanacetum cinerariifolium, the natural source of mosquito coil.</title>
        <authorList>
            <person name="Yamashiro T."/>
            <person name="Shiraishi A."/>
            <person name="Satake H."/>
            <person name="Nakayama K."/>
        </authorList>
    </citation>
    <scope>NUCLEOTIDE SEQUENCE</scope>
</reference>